<evidence type="ECO:0000256" key="1">
    <source>
        <dbReference type="ARBA" id="ARBA00022723"/>
    </source>
</evidence>
<dbReference type="PANTHER" id="PTHR46983">
    <property type="entry name" value="CYSTEINE AND HISTIDINE-RICH DOMAIN-CONTAINING PROTEIN 1"/>
    <property type="match status" value="1"/>
</dbReference>
<dbReference type="PANTHER" id="PTHR46983:SF3">
    <property type="entry name" value="CHPADIPLOID STATE MAINTENANCE PROTEIN CHPA"/>
    <property type="match status" value="1"/>
</dbReference>
<name>A0A507F3B4_9FUNG</name>
<keyword evidence="7" id="KW-1185">Reference proteome</keyword>
<dbReference type="EMBL" id="QEAP01000294">
    <property type="protein sequence ID" value="TPX70110.1"/>
    <property type="molecule type" value="Genomic_DNA"/>
</dbReference>
<dbReference type="AlphaFoldDB" id="A0A507F3B4"/>
<keyword evidence="3" id="KW-0862">Zinc</keyword>
<sequence length="335" mass="35964">MTATVSEQLCSNKGCGKRFNQADNGNTSCEHHPGAPVFHDALKGWSCCSKRVIEFDEFMKIGGCAVGPHVASSGEAKVEPEKKEKPAPTAVVDGKEVYGAVPAAPAKVNAAVASAAPATPTVAVVREEDLADKDDAVISTGTVCKRKACGYAFQGTDACRSGECVFHSGSPVFHEGSKGWSCCSRKVLEFDEFLKIQGCKTGKHRFTDPEVDVEQNVECRRDWYQTPTTVIVSIFAKKVDKAATTVQFSEDKVSINAKFQDGKKYVETIPLALPVDAANCKFLVLSTKIELVLKKANGLSWPTLEMPADGVVLKSFTTFGVRDGSGQDAPLHLLK</sequence>
<feature type="domain" description="CS" evidence="4">
    <location>
        <begin position="216"/>
        <end position="305"/>
    </location>
</feature>
<evidence type="ECO:0000313" key="6">
    <source>
        <dbReference type="EMBL" id="TPX70110.1"/>
    </source>
</evidence>
<dbReference type="Gene3D" id="2.60.40.790">
    <property type="match status" value="1"/>
</dbReference>
<dbReference type="Proteomes" id="UP000320333">
    <property type="component" value="Unassembled WGS sequence"/>
</dbReference>
<dbReference type="GO" id="GO:0046872">
    <property type="term" value="F:metal ion binding"/>
    <property type="evidence" value="ECO:0007669"/>
    <property type="project" value="UniProtKB-KW"/>
</dbReference>
<dbReference type="InterPro" id="IPR007052">
    <property type="entry name" value="CS_dom"/>
</dbReference>
<dbReference type="InterPro" id="IPR007051">
    <property type="entry name" value="CHORD_dom"/>
</dbReference>
<evidence type="ECO:0000313" key="7">
    <source>
        <dbReference type="Proteomes" id="UP000320333"/>
    </source>
</evidence>
<evidence type="ECO:0000259" key="4">
    <source>
        <dbReference type="PROSITE" id="PS51203"/>
    </source>
</evidence>
<reference evidence="6 7" key="1">
    <citation type="journal article" date="2019" name="Sci. Rep.">
        <title>Comparative genomics of chytrid fungi reveal insights into the obligate biotrophic and pathogenic lifestyle of Synchytrium endobioticum.</title>
        <authorList>
            <person name="van de Vossenberg B.T.L.H."/>
            <person name="Warris S."/>
            <person name="Nguyen H.D.T."/>
            <person name="van Gent-Pelzer M.P.E."/>
            <person name="Joly D.L."/>
            <person name="van de Geest H.C."/>
            <person name="Bonants P.J.M."/>
            <person name="Smith D.S."/>
            <person name="Levesque C.A."/>
            <person name="van der Lee T.A.J."/>
        </authorList>
    </citation>
    <scope>NUCLEOTIDE SEQUENCE [LARGE SCALE GENOMIC DNA]</scope>
    <source>
        <strain evidence="6 7">CBS 675.73</strain>
    </source>
</reference>
<dbReference type="PROSITE" id="PS51203">
    <property type="entry name" value="CS"/>
    <property type="match status" value="1"/>
</dbReference>
<keyword evidence="1" id="KW-0479">Metal-binding</keyword>
<accession>A0A507F3B4</accession>
<evidence type="ECO:0008006" key="8">
    <source>
        <dbReference type="Google" id="ProtNLM"/>
    </source>
</evidence>
<dbReference type="SUPFAM" id="SSF49764">
    <property type="entry name" value="HSP20-like chaperones"/>
    <property type="match status" value="1"/>
</dbReference>
<gene>
    <name evidence="6" type="ORF">CcCBS67573_g06634</name>
</gene>
<proteinExistence type="predicted"/>
<evidence type="ECO:0000259" key="5">
    <source>
        <dbReference type="PROSITE" id="PS51401"/>
    </source>
</evidence>
<evidence type="ECO:0000256" key="2">
    <source>
        <dbReference type="ARBA" id="ARBA00022737"/>
    </source>
</evidence>
<dbReference type="InterPro" id="IPR008978">
    <property type="entry name" value="HSP20-like_chaperone"/>
</dbReference>
<dbReference type="PROSITE" id="PS51401">
    <property type="entry name" value="CHORD"/>
    <property type="match status" value="2"/>
</dbReference>
<protein>
    <recommendedName>
        <fullName evidence="8">Chord-domain-containing protein</fullName>
    </recommendedName>
</protein>
<keyword evidence="2" id="KW-0677">Repeat</keyword>
<dbReference type="Gene3D" id="4.10.1130.20">
    <property type="match status" value="2"/>
</dbReference>
<dbReference type="STRING" id="246404.A0A507F3B4"/>
<evidence type="ECO:0000256" key="3">
    <source>
        <dbReference type="ARBA" id="ARBA00022833"/>
    </source>
</evidence>
<organism evidence="6 7">
    <name type="scientific">Chytriomyces confervae</name>
    <dbReference type="NCBI Taxonomy" id="246404"/>
    <lineage>
        <taxon>Eukaryota</taxon>
        <taxon>Fungi</taxon>
        <taxon>Fungi incertae sedis</taxon>
        <taxon>Chytridiomycota</taxon>
        <taxon>Chytridiomycota incertae sedis</taxon>
        <taxon>Chytridiomycetes</taxon>
        <taxon>Chytridiales</taxon>
        <taxon>Chytriomycetaceae</taxon>
        <taxon>Chytriomyces</taxon>
    </lineage>
</organism>
<dbReference type="Pfam" id="PF04968">
    <property type="entry name" value="CHORD"/>
    <property type="match status" value="2"/>
</dbReference>
<dbReference type="OrthoDB" id="1898560at2759"/>
<dbReference type="Pfam" id="PF04969">
    <property type="entry name" value="CS"/>
    <property type="match status" value="1"/>
</dbReference>
<dbReference type="CDD" id="cd06466">
    <property type="entry name" value="p23_CS_SGT1_like"/>
    <property type="match status" value="1"/>
</dbReference>
<feature type="domain" description="CHORD" evidence="5">
    <location>
        <begin position="144"/>
        <end position="204"/>
    </location>
</feature>
<feature type="domain" description="CHORD" evidence="5">
    <location>
        <begin position="10"/>
        <end position="69"/>
    </location>
</feature>
<dbReference type="InterPro" id="IPR039790">
    <property type="entry name" value="CHRD1"/>
</dbReference>
<comment type="caution">
    <text evidence="6">The sequence shown here is derived from an EMBL/GenBank/DDBJ whole genome shotgun (WGS) entry which is preliminary data.</text>
</comment>